<accession>A0ACC3N479</accession>
<evidence type="ECO:0000313" key="2">
    <source>
        <dbReference type="Proteomes" id="UP001281147"/>
    </source>
</evidence>
<organism evidence="1 2">
    <name type="scientific">Vermiconidia calcicola</name>
    <dbReference type="NCBI Taxonomy" id="1690605"/>
    <lineage>
        <taxon>Eukaryota</taxon>
        <taxon>Fungi</taxon>
        <taxon>Dikarya</taxon>
        <taxon>Ascomycota</taxon>
        <taxon>Pezizomycotina</taxon>
        <taxon>Dothideomycetes</taxon>
        <taxon>Dothideomycetidae</taxon>
        <taxon>Mycosphaerellales</taxon>
        <taxon>Extremaceae</taxon>
        <taxon>Vermiconidia</taxon>
    </lineage>
</organism>
<comment type="caution">
    <text evidence="1">The sequence shown here is derived from an EMBL/GenBank/DDBJ whole genome shotgun (WGS) entry which is preliminary data.</text>
</comment>
<keyword evidence="2" id="KW-1185">Reference proteome</keyword>
<sequence>MSTTNGTEDKPKMQYKNLGNSVLKVSNVIVGTMSYGTPEWQGWVLDEEQSLPILKHAYDCGINTWDTADVYSNGRSERIIANAIKKYEIPRSKLVILSKCYFGVAEDSPHTRIGAMSTNDGDMVNRVGLSRKHIFDAVEASVQRLGTYIDVLQIHRLDRGTPAKEIMKALNDVIEKGWVRYIGASSMAAWEFQNLQWIAQTNGWHEFISMQNYHNLLYREEEREMIPYCQATGVGLIPWSPIARGVLSRAWDTRNTKREETDNFLKSLIRKKETDVDKAIVDRVEEVAKKHGVSMTCIATAWSISKGCCPIIGLGSKERVEEAVFNANFKLPEDDAKFLEEPYMPKQVQGY</sequence>
<evidence type="ECO:0000313" key="1">
    <source>
        <dbReference type="EMBL" id="KAK3709734.1"/>
    </source>
</evidence>
<proteinExistence type="predicted"/>
<dbReference type="Proteomes" id="UP001281147">
    <property type="component" value="Unassembled WGS sequence"/>
</dbReference>
<name>A0ACC3N479_9PEZI</name>
<gene>
    <name evidence="1" type="primary">CSH1_6</name>
    <name evidence="1" type="ORF">LTR37_010761</name>
</gene>
<dbReference type="EMBL" id="JAUTXU010000090">
    <property type="protein sequence ID" value="KAK3709734.1"/>
    <property type="molecule type" value="Genomic_DNA"/>
</dbReference>
<reference evidence="1" key="1">
    <citation type="submission" date="2023-07" db="EMBL/GenBank/DDBJ databases">
        <title>Black Yeasts Isolated from many extreme environments.</title>
        <authorList>
            <person name="Coleine C."/>
            <person name="Stajich J.E."/>
            <person name="Selbmann L."/>
        </authorList>
    </citation>
    <scope>NUCLEOTIDE SEQUENCE</scope>
    <source>
        <strain evidence="1">CCFEE 5714</strain>
    </source>
</reference>
<protein>
    <submittedName>
        <fullName evidence="1">CSG1/SUR1-like protein</fullName>
    </submittedName>
</protein>